<evidence type="ECO:0000313" key="19">
    <source>
        <dbReference type="EMBL" id="MSS15172.1"/>
    </source>
</evidence>
<dbReference type="FunFam" id="3.30.420.10:FF:000006">
    <property type="entry name" value="Ribonuclease HII"/>
    <property type="match status" value="1"/>
</dbReference>
<dbReference type="GO" id="GO:0030145">
    <property type="term" value="F:manganese ion binding"/>
    <property type="evidence" value="ECO:0007669"/>
    <property type="project" value="UniProtKB-UniRule"/>
</dbReference>
<evidence type="ECO:0000256" key="11">
    <source>
        <dbReference type="ARBA" id="ARBA00022759"/>
    </source>
</evidence>
<comment type="cofactor">
    <cofactor evidence="14 15">
        <name>Mn(2+)</name>
        <dbReference type="ChEBI" id="CHEBI:29035"/>
    </cofactor>
    <cofactor evidence="14 15">
        <name>Mg(2+)</name>
        <dbReference type="ChEBI" id="CHEBI:18420"/>
    </cofactor>
    <text evidence="14 15">Manganese or magnesium. Binds 1 divalent metal ion per monomer in the absence of substrate. May bind a second metal ion after substrate binding.</text>
</comment>
<evidence type="ECO:0000256" key="12">
    <source>
        <dbReference type="ARBA" id="ARBA00022801"/>
    </source>
</evidence>
<evidence type="ECO:0000256" key="3">
    <source>
        <dbReference type="ARBA" id="ARBA00004065"/>
    </source>
</evidence>
<proteinExistence type="inferred from homology"/>
<dbReference type="GO" id="GO:0005737">
    <property type="term" value="C:cytoplasm"/>
    <property type="evidence" value="ECO:0007669"/>
    <property type="project" value="UniProtKB-SubCell"/>
</dbReference>
<dbReference type="SUPFAM" id="SSF53098">
    <property type="entry name" value="Ribonuclease H-like"/>
    <property type="match status" value="1"/>
</dbReference>
<dbReference type="PANTHER" id="PTHR10954">
    <property type="entry name" value="RIBONUCLEASE H2 SUBUNIT A"/>
    <property type="match status" value="1"/>
</dbReference>
<dbReference type="NCBIfam" id="NF000595">
    <property type="entry name" value="PRK00015.1-3"/>
    <property type="match status" value="1"/>
</dbReference>
<dbReference type="InterPro" id="IPR022898">
    <property type="entry name" value="RNase_HII"/>
</dbReference>
<dbReference type="InterPro" id="IPR012337">
    <property type="entry name" value="RNaseH-like_sf"/>
</dbReference>
<accession>A0A6L5X9L4</accession>
<name>A0A6L5X9L4_9FIRM</name>
<dbReference type="GO" id="GO:0006298">
    <property type="term" value="P:mismatch repair"/>
    <property type="evidence" value="ECO:0007669"/>
    <property type="project" value="TreeGrafter"/>
</dbReference>
<evidence type="ECO:0000256" key="6">
    <source>
        <dbReference type="ARBA" id="ARBA00012180"/>
    </source>
</evidence>
<dbReference type="InterPro" id="IPR001352">
    <property type="entry name" value="RNase_HII/HIII"/>
</dbReference>
<comment type="subcellular location">
    <subcellularLocation>
        <location evidence="4 14">Cytoplasm</location>
    </subcellularLocation>
</comment>
<comment type="caution">
    <text evidence="19">The sequence shown here is derived from an EMBL/GenBank/DDBJ whole genome shotgun (WGS) entry which is preliminary data.</text>
</comment>
<evidence type="ECO:0000256" key="7">
    <source>
        <dbReference type="ARBA" id="ARBA00019179"/>
    </source>
</evidence>
<keyword evidence="9 14" id="KW-0540">Nuclease</keyword>
<gene>
    <name evidence="14" type="primary">rnhB</name>
    <name evidence="19" type="ORF">FYJ35_09020</name>
</gene>
<dbReference type="EC" id="3.1.26.4" evidence="6 14"/>
<keyword evidence="11 14" id="KW-0255">Endonuclease</keyword>
<keyword evidence="8 14" id="KW-0963">Cytoplasm</keyword>
<dbReference type="GO" id="GO:0032299">
    <property type="term" value="C:ribonuclease H2 complex"/>
    <property type="evidence" value="ECO:0007669"/>
    <property type="project" value="TreeGrafter"/>
</dbReference>
<dbReference type="PROSITE" id="PS51975">
    <property type="entry name" value="RNASE_H_2"/>
    <property type="match status" value="1"/>
</dbReference>
<keyword evidence="20" id="KW-1185">Reference proteome</keyword>
<dbReference type="Pfam" id="PF01351">
    <property type="entry name" value="RNase_HII"/>
    <property type="match status" value="1"/>
</dbReference>
<evidence type="ECO:0000256" key="17">
    <source>
        <dbReference type="SAM" id="Coils"/>
    </source>
</evidence>
<evidence type="ECO:0000259" key="18">
    <source>
        <dbReference type="PROSITE" id="PS51975"/>
    </source>
</evidence>
<feature type="domain" description="RNase H type-2" evidence="18">
    <location>
        <begin position="75"/>
        <end position="264"/>
    </location>
</feature>
<sequence length="264" mass="29060">MAETTAAIAERWKNISRTDEAGLIHFAEQFGSDGRTAVRKLVQSAERALRQLEKEKKRLEEMRCFERKCEEDGYTLICGIDEAGRGPLAGPVVAGAVILPDDCMIFGLNDSKKLTAGKRVELYEEIMEKAVAAGYGIVGPQRIDEINILQADYEAMCEAIGTLRVMPQILLNDAVTIPQVLIPQIPIVHGDARSLSIAAASVIAKVTRDRLMVEYDAVYPEYGFAKHKGYGTAEHYAALRKYGPCPIHRRTFLKSSGGSWGKSS</sequence>
<reference evidence="19 20" key="1">
    <citation type="submission" date="2019-08" db="EMBL/GenBank/DDBJ databases">
        <title>In-depth cultivation of the pig gut microbiome towards novel bacterial diversity and tailored functional studies.</title>
        <authorList>
            <person name="Wylensek D."/>
            <person name="Hitch T.C.A."/>
            <person name="Clavel T."/>
        </authorList>
    </citation>
    <scope>NUCLEOTIDE SEQUENCE [LARGE SCALE GENOMIC DNA]</scope>
    <source>
        <strain evidence="19 20">Oil+RF-744-WCA-WT-11</strain>
    </source>
</reference>
<feature type="coiled-coil region" evidence="17">
    <location>
        <begin position="35"/>
        <end position="65"/>
    </location>
</feature>
<feature type="binding site" evidence="14 15">
    <location>
        <position position="173"/>
    </location>
    <ligand>
        <name>a divalent metal cation</name>
        <dbReference type="ChEBI" id="CHEBI:60240"/>
    </ligand>
</feature>
<evidence type="ECO:0000256" key="16">
    <source>
        <dbReference type="RuleBase" id="RU003515"/>
    </source>
</evidence>
<comment type="catalytic activity">
    <reaction evidence="1 14 15 16">
        <text>Endonucleolytic cleavage to 5'-phosphomonoester.</text>
        <dbReference type="EC" id="3.1.26.4"/>
    </reaction>
</comment>
<evidence type="ECO:0000256" key="2">
    <source>
        <dbReference type="ARBA" id="ARBA00001946"/>
    </source>
</evidence>
<keyword evidence="13 14" id="KW-0464">Manganese</keyword>
<dbReference type="CDD" id="cd07182">
    <property type="entry name" value="RNase_HII_bacteria_HII_like"/>
    <property type="match status" value="1"/>
</dbReference>
<protein>
    <recommendedName>
        <fullName evidence="7 14">Ribonuclease HII</fullName>
        <shortName evidence="14">RNase HII</shortName>
        <ecNumber evidence="6 14">3.1.26.4</ecNumber>
    </recommendedName>
</protein>
<keyword evidence="10 14" id="KW-0479">Metal-binding</keyword>
<feature type="binding site" evidence="14 15">
    <location>
        <position position="81"/>
    </location>
    <ligand>
        <name>a divalent metal cation</name>
        <dbReference type="ChEBI" id="CHEBI:60240"/>
    </ligand>
</feature>
<evidence type="ECO:0000256" key="9">
    <source>
        <dbReference type="ARBA" id="ARBA00022722"/>
    </source>
</evidence>
<comment type="similarity">
    <text evidence="5 14 16">Belongs to the RNase HII family.</text>
</comment>
<comment type="function">
    <text evidence="3 14 16">Endonuclease that specifically degrades the RNA of RNA-DNA hybrids.</text>
</comment>
<dbReference type="EMBL" id="VULZ01000009">
    <property type="protein sequence ID" value="MSS15172.1"/>
    <property type="molecule type" value="Genomic_DNA"/>
</dbReference>
<evidence type="ECO:0000256" key="5">
    <source>
        <dbReference type="ARBA" id="ARBA00007383"/>
    </source>
</evidence>
<evidence type="ECO:0000256" key="10">
    <source>
        <dbReference type="ARBA" id="ARBA00022723"/>
    </source>
</evidence>
<dbReference type="InterPro" id="IPR036397">
    <property type="entry name" value="RNaseH_sf"/>
</dbReference>
<organism evidence="19 20">
    <name type="scientific">Porcincola intestinalis</name>
    <dbReference type="NCBI Taxonomy" id="2606632"/>
    <lineage>
        <taxon>Bacteria</taxon>
        <taxon>Bacillati</taxon>
        <taxon>Bacillota</taxon>
        <taxon>Clostridia</taxon>
        <taxon>Lachnospirales</taxon>
        <taxon>Lachnospiraceae</taxon>
        <taxon>Porcincola</taxon>
    </lineage>
</organism>
<evidence type="ECO:0000256" key="15">
    <source>
        <dbReference type="PROSITE-ProRule" id="PRU01319"/>
    </source>
</evidence>
<dbReference type="RefSeq" id="WP_154525753.1">
    <property type="nucleotide sequence ID" value="NZ_JAQYJL010000022.1"/>
</dbReference>
<dbReference type="Proteomes" id="UP000481852">
    <property type="component" value="Unassembled WGS sequence"/>
</dbReference>
<dbReference type="NCBIfam" id="NF000594">
    <property type="entry name" value="PRK00015.1-1"/>
    <property type="match status" value="1"/>
</dbReference>
<dbReference type="Gene3D" id="3.30.420.10">
    <property type="entry name" value="Ribonuclease H-like superfamily/Ribonuclease H"/>
    <property type="match status" value="1"/>
</dbReference>
<evidence type="ECO:0000313" key="20">
    <source>
        <dbReference type="Proteomes" id="UP000481852"/>
    </source>
</evidence>
<evidence type="ECO:0000256" key="1">
    <source>
        <dbReference type="ARBA" id="ARBA00000077"/>
    </source>
</evidence>
<evidence type="ECO:0000256" key="8">
    <source>
        <dbReference type="ARBA" id="ARBA00022490"/>
    </source>
</evidence>
<dbReference type="GO" id="GO:0003723">
    <property type="term" value="F:RNA binding"/>
    <property type="evidence" value="ECO:0007669"/>
    <property type="project" value="UniProtKB-UniRule"/>
</dbReference>
<evidence type="ECO:0000256" key="4">
    <source>
        <dbReference type="ARBA" id="ARBA00004496"/>
    </source>
</evidence>
<dbReference type="AlphaFoldDB" id="A0A6L5X9L4"/>
<keyword evidence="17" id="KW-0175">Coiled coil</keyword>
<dbReference type="GO" id="GO:0043137">
    <property type="term" value="P:DNA replication, removal of RNA primer"/>
    <property type="evidence" value="ECO:0007669"/>
    <property type="project" value="TreeGrafter"/>
</dbReference>
<dbReference type="PANTHER" id="PTHR10954:SF18">
    <property type="entry name" value="RIBONUCLEASE HII"/>
    <property type="match status" value="1"/>
</dbReference>
<comment type="cofactor">
    <cofactor evidence="2">
        <name>Mg(2+)</name>
        <dbReference type="ChEBI" id="CHEBI:18420"/>
    </cofactor>
</comment>
<dbReference type="HAMAP" id="MF_00052_B">
    <property type="entry name" value="RNase_HII_B"/>
    <property type="match status" value="1"/>
</dbReference>
<feature type="binding site" evidence="14 15">
    <location>
        <position position="82"/>
    </location>
    <ligand>
        <name>a divalent metal cation</name>
        <dbReference type="ChEBI" id="CHEBI:60240"/>
    </ligand>
</feature>
<evidence type="ECO:0000256" key="14">
    <source>
        <dbReference type="HAMAP-Rule" id="MF_00052"/>
    </source>
</evidence>
<dbReference type="InterPro" id="IPR024567">
    <property type="entry name" value="RNase_HII/HIII_dom"/>
</dbReference>
<keyword evidence="12 14" id="KW-0378">Hydrolase</keyword>
<evidence type="ECO:0000256" key="13">
    <source>
        <dbReference type="ARBA" id="ARBA00023211"/>
    </source>
</evidence>
<dbReference type="GO" id="GO:0004523">
    <property type="term" value="F:RNA-DNA hybrid ribonuclease activity"/>
    <property type="evidence" value="ECO:0007669"/>
    <property type="project" value="UniProtKB-UniRule"/>
</dbReference>